<dbReference type="PANTHER" id="PTHR43483:SF3">
    <property type="entry name" value="MEMBRANE TRANSPORTER PROTEIN HI_0806-RELATED"/>
    <property type="match status" value="1"/>
</dbReference>
<feature type="transmembrane region" description="Helical" evidence="5">
    <location>
        <begin position="219"/>
        <end position="240"/>
    </location>
</feature>
<feature type="transmembrane region" description="Helical" evidence="5">
    <location>
        <begin position="252"/>
        <end position="269"/>
    </location>
</feature>
<dbReference type="InterPro" id="IPR002781">
    <property type="entry name" value="TM_pro_TauE-like"/>
</dbReference>
<keyword evidence="2 5" id="KW-0812">Transmembrane</keyword>
<evidence type="ECO:0000256" key="2">
    <source>
        <dbReference type="ARBA" id="ARBA00022692"/>
    </source>
</evidence>
<evidence type="ECO:0000313" key="6">
    <source>
        <dbReference type="EMBL" id="VAV88072.1"/>
    </source>
</evidence>
<name>A0A3B0R6C3_9ZZZZ</name>
<dbReference type="EMBL" id="UOEE01000056">
    <property type="protein sequence ID" value="VAV88072.1"/>
    <property type="molecule type" value="Genomic_DNA"/>
</dbReference>
<feature type="transmembrane region" description="Helical" evidence="5">
    <location>
        <begin position="114"/>
        <end position="132"/>
    </location>
</feature>
<evidence type="ECO:0000256" key="5">
    <source>
        <dbReference type="SAM" id="Phobius"/>
    </source>
</evidence>
<dbReference type="AlphaFoldDB" id="A0A3B0R6C3"/>
<proteinExistence type="predicted"/>
<reference evidence="6" key="1">
    <citation type="submission" date="2018-06" db="EMBL/GenBank/DDBJ databases">
        <authorList>
            <person name="Zhirakovskaya E."/>
        </authorList>
    </citation>
    <scope>NUCLEOTIDE SEQUENCE</scope>
</reference>
<evidence type="ECO:0000256" key="1">
    <source>
        <dbReference type="ARBA" id="ARBA00004141"/>
    </source>
</evidence>
<keyword evidence="3 5" id="KW-1133">Transmembrane helix</keyword>
<feature type="transmembrane region" description="Helical" evidence="5">
    <location>
        <begin position="189"/>
        <end position="207"/>
    </location>
</feature>
<organism evidence="6">
    <name type="scientific">hydrothermal vent metagenome</name>
    <dbReference type="NCBI Taxonomy" id="652676"/>
    <lineage>
        <taxon>unclassified sequences</taxon>
        <taxon>metagenomes</taxon>
        <taxon>ecological metagenomes</taxon>
    </lineage>
</organism>
<feature type="transmembrane region" description="Helical" evidence="5">
    <location>
        <begin position="152"/>
        <end position="177"/>
    </location>
</feature>
<feature type="transmembrane region" description="Helical" evidence="5">
    <location>
        <begin position="12"/>
        <end position="38"/>
    </location>
</feature>
<feature type="transmembrane region" description="Helical" evidence="5">
    <location>
        <begin position="88"/>
        <end position="108"/>
    </location>
</feature>
<dbReference type="Pfam" id="PF01925">
    <property type="entry name" value="TauE"/>
    <property type="match status" value="1"/>
</dbReference>
<dbReference type="PANTHER" id="PTHR43483">
    <property type="entry name" value="MEMBRANE TRANSPORTER PROTEIN HI_0806-RELATED"/>
    <property type="match status" value="1"/>
</dbReference>
<protein>
    <recommendedName>
        <fullName evidence="7">Membrane transporter protein</fullName>
    </recommendedName>
</protein>
<comment type="subcellular location">
    <subcellularLocation>
        <location evidence="1">Membrane</location>
        <topology evidence="1">Multi-pass membrane protein</topology>
    </subcellularLocation>
</comment>
<evidence type="ECO:0008006" key="7">
    <source>
        <dbReference type="Google" id="ProtNLM"/>
    </source>
</evidence>
<evidence type="ECO:0000256" key="3">
    <source>
        <dbReference type="ARBA" id="ARBA00022989"/>
    </source>
</evidence>
<sequence length="275" mass="27823">MIELFADNLNLLLALAAAGAFAGIIAGLFGVGGGVVIVPAMYGVLGAFGIDDDTRMKTAIATSLATIVVTSIRSAMAHYKRGAVDVRVLKAWVPWIMVGAVIGASLASHLPGNWLVIGFGGFALLIALQMGFGNARWRLADQLPGGILKISLAGFIGMSSAMAGIGGGVVGVILMTLCGKPIHRAVGTAAGFGAAIGLPAALVFMATGMMGATTAPLSIGYVNVPGFLAIGFLTASLAPLGARLAHALPAGVLRRLFALLLFVTGILMLRDGLIS</sequence>
<feature type="transmembrane region" description="Helical" evidence="5">
    <location>
        <begin position="58"/>
        <end position="76"/>
    </location>
</feature>
<keyword evidence="4 5" id="KW-0472">Membrane</keyword>
<accession>A0A3B0R6C3</accession>
<dbReference type="GO" id="GO:0016020">
    <property type="term" value="C:membrane"/>
    <property type="evidence" value="ECO:0007669"/>
    <property type="project" value="UniProtKB-SubCell"/>
</dbReference>
<gene>
    <name evidence="6" type="ORF">MNBD_ALPHA06-861</name>
</gene>
<evidence type="ECO:0000256" key="4">
    <source>
        <dbReference type="ARBA" id="ARBA00023136"/>
    </source>
</evidence>